<dbReference type="PANTHER" id="PTHR15020">
    <property type="entry name" value="FLAVIN REDUCTASE-RELATED"/>
    <property type="match status" value="1"/>
</dbReference>
<evidence type="ECO:0000313" key="3">
    <source>
        <dbReference type="EMBL" id="CAF9938895.1"/>
    </source>
</evidence>
<dbReference type="Gene3D" id="3.40.50.720">
    <property type="entry name" value="NAD(P)-binding Rossmann-like Domain"/>
    <property type="match status" value="1"/>
</dbReference>
<sequence>MAPRVLLLGGHGKISLLMTPLLLQRSWSLTSLIRSSSQESDVVSAAGEYASNLDVKIGDLEAINSQAHAQSILDETKPDYVIFSAGAGGKPPKSRTYTIDRDACTHFINASASTPSVSKFLLISYIGSRRSRAPWWSDEDWAATQNVNNGALKDYHIAKLAADEALVEAVRGRIAEGHAFTGWCLRPGGLTDDNEGGVALGKIAARGTVGRGKVAKVAVELLADGRRGGWVDCLEGDQGVEEEVQRVIKDEIDCYEGEGEPIT</sequence>
<evidence type="ECO:0000259" key="2">
    <source>
        <dbReference type="Pfam" id="PF13460"/>
    </source>
</evidence>
<gene>
    <name evidence="3" type="ORF">HETSPECPRED_001415</name>
</gene>
<evidence type="ECO:0000256" key="1">
    <source>
        <dbReference type="ARBA" id="ARBA00038376"/>
    </source>
</evidence>
<name>A0A8H3J1B9_9LECA</name>
<dbReference type="SUPFAM" id="SSF51735">
    <property type="entry name" value="NAD(P)-binding Rossmann-fold domains"/>
    <property type="match status" value="1"/>
</dbReference>
<organism evidence="3 4">
    <name type="scientific">Heterodermia speciosa</name>
    <dbReference type="NCBI Taxonomy" id="116794"/>
    <lineage>
        <taxon>Eukaryota</taxon>
        <taxon>Fungi</taxon>
        <taxon>Dikarya</taxon>
        <taxon>Ascomycota</taxon>
        <taxon>Pezizomycotina</taxon>
        <taxon>Lecanoromycetes</taxon>
        <taxon>OSLEUM clade</taxon>
        <taxon>Lecanoromycetidae</taxon>
        <taxon>Caliciales</taxon>
        <taxon>Physciaceae</taxon>
        <taxon>Heterodermia</taxon>
    </lineage>
</organism>
<reference evidence="3" key="1">
    <citation type="submission" date="2021-03" db="EMBL/GenBank/DDBJ databases">
        <authorList>
            <person name="Tagirdzhanova G."/>
        </authorList>
    </citation>
    <scope>NUCLEOTIDE SEQUENCE</scope>
</reference>
<evidence type="ECO:0000313" key="4">
    <source>
        <dbReference type="Proteomes" id="UP000664521"/>
    </source>
</evidence>
<dbReference type="PANTHER" id="PTHR15020:SF50">
    <property type="entry name" value="UPF0659 PROTEIN YMR090W"/>
    <property type="match status" value="1"/>
</dbReference>
<keyword evidence="4" id="KW-1185">Reference proteome</keyword>
<dbReference type="Proteomes" id="UP000664521">
    <property type="component" value="Unassembled WGS sequence"/>
</dbReference>
<dbReference type="EMBL" id="CAJPDS010000121">
    <property type="protein sequence ID" value="CAF9938895.1"/>
    <property type="molecule type" value="Genomic_DNA"/>
</dbReference>
<dbReference type="InterPro" id="IPR036291">
    <property type="entry name" value="NAD(P)-bd_dom_sf"/>
</dbReference>
<dbReference type="AlphaFoldDB" id="A0A8H3J1B9"/>
<comment type="similarity">
    <text evidence="1">Belongs to the avfA family.</text>
</comment>
<protein>
    <recommendedName>
        <fullName evidence="2">NAD(P)-binding domain-containing protein</fullName>
    </recommendedName>
</protein>
<proteinExistence type="inferred from homology"/>
<feature type="domain" description="NAD(P)-binding" evidence="2">
    <location>
        <begin position="9"/>
        <end position="224"/>
    </location>
</feature>
<accession>A0A8H3J1B9</accession>
<dbReference type="Pfam" id="PF13460">
    <property type="entry name" value="NAD_binding_10"/>
    <property type="match status" value="1"/>
</dbReference>
<comment type="caution">
    <text evidence="3">The sequence shown here is derived from an EMBL/GenBank/DDBJ whole genome shotgun (WGS) entry which is preliminary data.</text>
</comment>
<dbReference type="InterPro" id="IPR016040">
    <property type="entry name" value="NAD(P)-bd_dom"/>
</dbReference>
<dbReference type="OrthoDB" id="10254604at2759"/>